<evidence type="ECO:0000313" key="2">
    <source>
        <dbReference type="EMBL" id="TYP82766.1"/>
    </source>
</evidence>
<gene>
    <name evidence="2" type="ORF">BD833_1182</name>
</gene>
<evidence type="ECO:0000313" key="3">
    <source>
        <dbReference type="Proteomes" id="UP000322499"/>
    </source>
</evidence>
<name>A0A5S5CMS0_9ACTN</name>
<sequence length="162" mass="16673">MDHEHALDIHILADGSEERRQPWVITDGHERLTGAHSGGVCVHAEASFEVARRGRLSGSLSLQPGSSARIAGQHAGSLHVGAGAVAEVVGDQSGSVHVEDGGLVKVHPGGKLAGSLHVAGLVENRGIRGGPVQVSGGVVEDLDGGSVKQPTKGPRGENVYRW</sequence>
<protein>
    <recommendedName>
        <fullName evidence="4">Polymer-forming protein</fullName>
    </recommendedName>
</protein>
<dbReference type="Proteomes" id="UP000322499">
    <property type="component" value="Unassembled WGS sequence"/>
</dbReference>
<evidence type="ECO:0008006" key="4">
    <source>
        <dbReference type="Google" id="ProtNLM"/>
    </source>
</evidence>
<proteinExistence type="predicted"/>
<accession>A0A5S5CMS0</accession>
<dbReference type="AlphaFoldDB" id="A0A5S5CMS0"/>
<dbReference type="RefSeq" id="WP_166534938.1">
    <property type="nucleotide sequence ID" value="NZ_VNHW01000018.1"/>
</dbReference>
<organism evidence="2 3">
    <name type="scientific">Blastococcus xanthinilyticus</name>
    <dbReference type="NCBI Taxonomy" id="1564164"/>
    <lineage>
        <taxon>Bacteria</taxon>
        <taxon>Bacillati</taxon>
        <taxon>Actinomycetota</taxon>
        <taxon>Actinomycetes</taxon>
        <taxon>Geodermatophilales</taxon>
        <taxon>Geodermatophilaceae</taxon>
        <taxon>Blastococcus</taxon>
    </lineage>
</organism>
<evidence type="ECO:0000256" key="1">
    <source>
        <dbReference type="SAM" id="MobiDB-lite"/>
    </source>
</evidence>
<keyword evidence="3" id="KW-1185">Reference proteome</keyword>
<dbReference type="EMBL" id="VNHW01000018">
    <property type="protein sequence ID" value="TYP82766.1"/>
    <property type="molecule type" value="Genomic_DNA"/>
</dbReference>
<reference evidence="2 3" key="1">
    <citation type="submission" date="2019-07" db="EMBL/GenBank/DDBJ databases">
        <title>Genomic Encyclopedia of Archaeal and Bacterial Type Strains, Phase II (KMG-II): from individual species to whole genera.</title>
        <authorList>
            <person name="Goeker M."/>
        </authorList>
    </citation>
    <scope>NUCLEOTIDE SEQUENCE [LARGE SCALE GENOMIC DNA]</scope>
    <source>
        <strain evidence="2 3">DSM 46842</strain>
    </source>
</reference>
<comment type="caution">
    <text evidence="2">The sequence shown here is derived from an EMBL/GenBank/DDBJ whole genome shotgun (WGS) entry which is preliminary data.</text>
</comment>
<feature type="region of interest" description="Disordered" evidence="1">
    <location>
        <begin position="138"/>
        <end position="162"/>
    </location>
</feature>